<dbReference type="RefSeq" id="WP_099438180.1">
    <property type="nucleotide sequence ID" value="NZ_CP024091.1"/>
</dbReference>
<gene>
    <name evidence="1" type="ORF">CPT03_07030</name>
</gene>
<dbReference type="EMBL" id="CP024091">
    <property type="protein sequence ID" value="ATP56238.1"/>
    <property type="molecule type" value="Genomic_DNA"/>
</dbReference>
<proteinExistence type="predicted"/>
<protein>
    <submittedName>
        <fullName evidence="1">Uncharacterized protein</fullName>
    </submittedName>
</protein>
<organism evidence="1 2">
    <name type="scientific">Pedobacter ginsengisoli</name>
    <dbReference type="NCBI Taxonomy" id="363852"/>
    <lineage>
        <taxon>Bacteria</taxon>
        <taxon>Pseudomonadati</taxon>
        <taxon>Bacteroidota</taxon>
        <taxon>Sphingobacteriia</taxon>
        <taxon>Sphingobacteriales</taxon>
        <taxon>Sphingobacteriaceae</taxon>
        <taxon>Pedobacter</taxon>
    </lineage>
</organism>
<accession>A0A2D1U3T3</accession>
<dbReference type="OrthoDB" id="198887at2"/>
<evidence type="ECO:0000313" key="2">
    <source>
        <dbReference type="Proteomes" id="UP000223749"/>
    </source>
</evidence>
<keyword evidence="2" id="KW-1185">Reference proteome</keyword>
<reference evidence="1 2" key="1">
    <citation type="submission" date="2017-10" db="EMBL/GenBank/DDBJ databases">
        <title>Whole genome of Pedobacter ginsengisoli T01R-27 isolated from tomato rhizosphere.</title>
        <authorList>
            <person name="Weon H.-Y."/>
            <person name="Lee S.A."/>
            <person name="Sang M.K."/>
            <person name="Song J."/>
        </authorList>
    </citation>
    <scope>NUCLEOTIDE SEQUENCE [LARGE SCALE GENOMIC DNA]</scope>
    <source>
        <strain evidence="1 2">T01R-27</strain>
    </source>
</reference>
<dbReference type="AlphaFoldDB" id="A0A2D1U3T3"/>
<dbReference type="Proteomes" id="UP000223749">
    <property type="component" value="Chromosome"/>
</dbReference>
<name>A0A2D1U3T3_9SPHI</name>
<evidence type="ECO:0000313" key="1">
    <source>
        <dbReference type="EMBL" id="ATP56238.1"/>
    </source>
</evidence>
<dbReference type="KEGG" id="pgs:CPT03_07030"/>
<sequence length="303" mass="35390">MENTIFFGNGINRLIQSNISWAGLLDKIKAGKKFEDNNLPNTMIYERIVLQKINKHDNILDDEYEVKVEIANLLENIEANDIYRDLFLLNVENYITTNYDYGFITSIKSLPEVTLPIAEYSTEDVYSIRRLKKISNTMEKKKHFWQIHGEIRRPATIMLGLDQYCGALGKTESYVKGTYSYQVDGEPVKELTIEQKFETGGFNGSSWIELIFTANIHIMGFTFDFSEVDLWWILTRRARMKKSPHSKSLIKNRIDYYCDKIDDQKKSLLESLFVNVHINPLSGNSDQYISHYRELIQVIKRKL</sequence>